<accession>A0A2A5T7I2</accession>
<name>A0A2A5T7I2_9GAMM</name>
<reference evidence="2" key="1">
    <citation type="submission" date="2017-04" db="EMBL/GenBank/DDBJ databases">
        <title>Genome evolution of the luminous symbionts of deep sea anglerfish.</title>
        <authorList>
            <person name="Hendry T.A."/>
        </authorList>
    </citation>
    <scope>NUCLEOTIDE SEQUENCE [LARGE SCALE GENOMIC DNA]</scope>
</reference>
<dbReference type="Proteomes" id="UP000219020">
    <property type="component" value="Unassembled WGS sequence"/>
</dbReference>
<sequence length="83" mass="9971">MMTIVIAFYQSGYRDFKIYYIHFVCRYLTNEVPELVNYTRMRKRMQGVLVLLCSYLTHHKVLPSLIHPSYRFVITSHFQTSGF</sequence>
<organism evidence="1 2">
    <name type="scientific">Candidatus Enterovibrio escicola</name>
    <dbReference type="NCBI Taxonomy" id="1927127"/>
    <lineage>
        <taxon>Bacteria</taxon>
        <taxon>Pseudomonadati</taxon>
        <taxon>Pseudomonadota</taxon>
        <taxon>Gammaproteobacteria</taxon>
        <taxon>Vibrionales</taxon>
        <taxon>Vibrionaceae</taxon>
        <taxon>Enterovibrio</taxon>
    </lineage>
</organism>
<proteinExistence type="predicted"/>
<evidence type="ECO:0000313" key="1">
    <source>
        <dbReference type="EMBL" id="PCS24179.1"/>
    </source>
</evidence>
<evidence type="ECO:0000313" key="2">
    <source>
        <dbReference type="Proteomes" id="UP000219020"/>
    </source>
</evidence>
<dbReference type="EMBL" id="NBYY01000003">
    <property type="protein sequence ID" value="PCS24179.1"/>
    <property type="molecule type" value="Genomic_DNA"/>
</dbReference>
<gene>
    <name evidence="1" type="ORF">BTN49_0174</name>
</gene>
<keyword evidence="2" id="KW-1185">Reference proteome</keyword>
<comment type="caution">
    <text evidence="1">The sequence shown here is derived from an EMBL/GenBank/DDBJ whole genome shotgun (WGS) entry which is preliminary data.</text>
</comment>
<dbReference type="AlphaFoldDB" id="A0A2A5T7I2"/>
<protein>
    <submittedName>
        <fullName evidence="1">Mobile element protein</fullName>
    </submittedName>
</protein>